<dbReference type="EMBL" id="CAIIXF020000011">
    <property type="protein sequence ID" value="CAH1798576.1"/>
    <property type="molecule type" value="Genomic_DNA"/>
</dbReference>
<accession>A0A8S4PXJ1</accession>
<protein>
    <submittedName>
        <fullName evidence="1">Uncharacterized protein</fullName>
    </submittedName>
</protein>
<dbReference type="Proteomes" id="UP000749559">
    <property type="component" value="Unassembled WGS sequence"/>
</dbReference>
<gene>
    <name evidence="1" type="ORF">OFUS_LOCUS22709</name>
</gene>
<name>A0A8S4PXJ1_OWEFU</name>
<evidence type="ECO:0000313" key="2">
    <source>
        <dbReference type="Proteomes" id="UP000749559"/>
    </source>
</evidence>
<organism evidence="1 2">
    <name type="scientific">Owenia fusiformis</name>
    <name type="common">Polychaete worm</name>
    <dbReference type="NCBI Taxonomy" id="6347"/>
    <lineage>
        <taxon>Eukaryota</taxon>
        <taxon>Metazoa</taxon>
        <taxon>Spiralia</taxon>
        <taxon>Lophotrochozoa</taxon>
        <taxon>Annelida</taxon>
        <taxon>Polychaeta</taxon>
        <taxon>Sedentaria</taxon>
        <taxon>Canalipalpata</taxon>
        <taxon>Sabellida</taxon>
        <taxon>Oweniida</taxon>
        <taxon>Oweniidae</taxon>
        <taxon>Owenia</taxon>
    </lineage>
</organism>
<proteinExistence type="predicted"/>
<evidence type="ECO:0000313" key="1">
    <source>
        <dbReference type="EMBL" id="CAH1798576.1"/>
    </source>
</evidence>
<dbReference type="AlphaFoldDB" id="A0A8S4PXJ1"/>
<keyword evidence="2" id="KW-1185">Reference proteome</keyword>
<sequence length="100" mass="10875">MTLYFQRATAMSVDGRQLPMPVQQAVSPGIAQASFNQDDILAQLNRNPQLRNMFANVDPGAFEVAMKMLSQMDPVMLGRLASGDTSILTQMCAKAGIDLL</sequence>
<reference evidence="1" key="1">
    <citation type="submission" date="2022-03" db="EMBL/GenBank/DDBJ databases">
        <authorList>
            <person name="Martin C."/>
        </authorList>
    </citation>
    <scope>NUCLEOTIDE SEQUENCE</scope>
</reference>
<comment type="caution">
    <text evidence="1">The sequence shown here is derived from an EMBL/GenBank/DDBJ whole genome shotgun (WGS) entry which is preliminary data.</text>
</comment>